<keyword evidence="5 8" id="KW-0472">Membrane</keyword>
<evidence type="ECO:0000313" key="10">
    <source>
        <dbReference type="Proteomes" id="UP000077266"/>
    </source>
</evidence>
<sequence>MEKYSAFRDPGTGIQPFLTPVAPHSPSANVLLALSPLLYLLGAIRTLLLLVLALLHALLVVPLRSIPGPATGWLGWVLNAVICRTALFVLGFLWIPVEVVSRRRVRGAAQESWSPRAGDIIVSNWASFIELLWLAFRFDPIFLIPVSTPVETAPASAGPNTPGRSTGTGSAALANSPSRYPQRYGKIIGFRTASLWQIIRHTGLPPVLDKDNDGRVVESVERIRSKATRPVVVFPECTTSNGRGLLKFADVFGRKTTLPVQGYRVFVMAVRYEAPTDLQPTLTHTIPTTANPIGSIFPIARSFMPSSVSIRLLAPSDSPSSGSFVVSDVVSATASDHLSDACAALISTTGKLKRTGQGWEDKVAFLDFYHRKVPAAGK</sequence>
<evidence type="ECO:0008006" key="11">
    <source>
        <dbReference type="Google" id="ProtNLM"/>
    </source>
</evidence>
<keyword evidence="3 8" id="KW-1133">Transmembrane helix</keyword>
<dbReference type="OrthoDB" id="272512at2759"/>
<evidence type="ECO:0000256" key="1">
    <source>
        <dbReference type="ARBA" id="ARBA00022679"/>
    </source>
</evidence>
<dbReference type="GO" id="GO:0016746">
    <property type="term" value="F:acyltransferase activity"/>
    <property type="evidence" value="ECO:0007669"/>
    <property type="project" value="UniProtKB-KW"/>
</dbReference>
<keyword evidence="10" id="KW-1185">Reference proteome</keyword>
<feature type="transmembrane region" description="Helical" evidence="8">
    <location>
        <begin position="37"/>
        <end position="61"/>
    </location>
</feature>
<dbReference type="AlphaFoldDB" id="A0A165QVG8"/>
<gene>
    <name evidence="9" type="ORF">EXIGLDRAFT_828052</name>
</gene>
<keyword evidence="2 8" id="KW-0812">Transmembrane</keyword>
<dbReference type="PANTHER" id="PTHR23063">
    <property type="entry name" value="PHOSPHOLIPID ACYLTRANSFERASE"/>
    <property type="match status" value="1"/>
</dbReference>
<organism evidence="9 10">
    <name type="scientific">Exidia glandulosa HHB12029</name>
    <dbReference type="NCBI Taxonomy" id="1314781"/>
    <lineage>
        <taxon>Eukaryota</taxon>
        <taxon>Fungi</taxon>
        <taxon>Dikarya</taxon>
        <taxon>Basidiomycota</taxon>
        <taxon>Agaricomycotina</taxon>
        <taxon>Agaricomycetes</taxon>
        <taxon>Auriculariales</taxon>
        <taxon>Exidiaceae</taxon>
        <taxon>Exidia</taxon>
    </lineage>
</organism>
<evidence type="ECO:0000256" key="7">
    <source>
        <dbReference type="SAM" id="MobiDB-lite"/>
    </source>
</evidence>
<keyword evidence="6" id="KW-0012">Acyltransferase</keyword>
<proteinExistence type="predicted"/>
<dbReference type="Proteomes" id="UP000077266">
    <property type="component" value="Unassembled WGS sequence"/>
</dbReference>
<feature type="transmembrane region" description="Helical" evidence="8">
    <location>
        <begin position="73"/>
        <end position="95"/>
    </location>
</feature>
<evidence type="ECO:0000256" key="2">
    <source>
        <dbReference type="ARBA" id="ARBA00022692"/>
    </source>
</evidence>
<name>A0A165QVG8_EXIGL</name>
<keyword evidence="1" id="KW-0808">Transferase</keyword>
<dbReference type="EMBL" id="KV425882">
    <property type="protein sequence ID" value="KZW04129.1"/>
    <property type="molecule type" value="Genomic_DNA"/>
</dbReference>
<evidence type="ECO:0000313" key="9">
    <source>
        <dbReference type="EMBL" id="KZW04129.1"/>
    </source>
</evidence>
<evidence type="ECO:0000256" key="5">
    <source>
        <dbReference type="ARBA" id="ARBA00023136"/>
    </source>
</evidence>
<evidence type="ECO:0000256" key="6">
    <source>
        <dbReference type="ARBA" id="ARBA00023315"/>
    </source>
</evidence>
<dbReference type="FunCoup" id="A0A165QVG8">
    <property type="interactions" value="70"/>
</dbReference>
<evidence type="ECO:0000256" key="3">
    <source>
        <dbReference type="ARBA" id="ARBA00022989"/>
    </source>
</evidence>
<protein>
    <recommendedName>
        <fullName evidence="11">Phospholipid/glycerol acyltransferase domain-containing protein</fullName>
    </recommendedName>
</protein>
<evidence type="ECO:0000256" key="8">
    <source>
        <dbReference type="SAM" id="Phobius"/>
    </source>
</evidence>
<feature type="region of interest" description="Disordered" evidence="7">
    <location>
        <begin position="153"/>
        <end position="177"/>
    </location>
</feature>
<accession>A0A165QVG8</accession>
<dbReference type="PANTHER" id="PTHR23063:SF60">
    <property type="entry name" value="LYSOPHOSPHATIDIC ACID:OLEOYL-COA ACYLTRANSFERASE 1"/>
    <property type="match status" value="1"/>
</dbReference>
<dbReference type="InParanoid" id="A0A165QVG8"/>
<evidence type="ECO:0000256" key="4">
    <source>
        <dbReference type="ARBA" id="ARBA00023098"/>
    </source>
</evidence>
<feature type="compositionally biased region" description="Polar residues" evidence="7">
    <location>
        <begin position="158"/>
        <end position="177"/>
    </location>
</feature>
<dbReference type="STRING" id="1314781.A0A165QVG8"/>
<keyword evidence="4" id="KW-0443">Lipid metabolism</keyword>
<reference evidence="9 10" key="1">
    <citation type="journal article" date="2016" name="Mol. Biol. Evol.">
        <title>Comparative Genomics of Early-Diverging Mushroom-Forming Fungi Provides Insights into the Origins of Lignocellulose Decay Capabilities.</title>
        <authorList>
            <person name="Nagy L.G."/>
            <person name="Riley R."/>
            <person name="Tritt A."/>
            <person name="Adam C."/>
            <person name="Daum C."/>
            <person name="Floudas D."/>
            <person name="Sun H."/>
            <person name="Yadav J.S."/>
            <person name="Pangilinan J."/>
            <person name="Larsson K.H."/>
            <person name="Matsuura K."/>
            <person name="Barry K."/>
            <person name="Labutti K."/>
            <person name="Kuo R."/>
            <person name="Ohm R.A."/>
            <person name="Bhattacharya S.S."/>
            <person name="Shirouzu T."/>
            <person name="Yoshinaga Y."/>
            <person name="Martin F.M."/>
            <person name="Grigoriev I.V."/>
            <person name="Hibbett D.S."/>
        </authorList>
    </citation>
    <scope>NUCLEOTIDE SEQUENCE [LARGE SCALE GENOMIC DNA]</scope>
    <source>
        <strain evidence="9 10">HHB12029</strain>
    </source>
</reference>
<dbReference type="GO" id="GO:0006629">
    <property type="term" value="P:lipid metabolic process"/>
    <property type="evidence" value="ECO:0007669"/>
    <property type="project" value="UniProtKB-KW"/>
</dbReference>